<name>A0A4U6XSP7_9PEZI</name>
<dbReference type="GO" id="GO:0016798">
    <property type="term" value="F:hydrolase activity, acting on glycosyl bonds"/>
    <property type="evidence" value="ECO:0007669"/>
    <property type="project" value="UniProtKB-KW"/>
</dbReference>
<comment type="caution">
    <text evidence="3">The sequence shown here is derived from an EMBL/GenBank/DDBJ whole genome shotgun (WGS) entry which is preliminary data.</text>
</comment>
<dbReference type="Pfam" id="PF07971">
    <property type="entry name" value="Glyco_hydro_92"/>
    <property type="match status" value="1"/>
</dbReference>
<dbReference type="STRING" id="1306861.A0A4U6XSP7"/>
<dbReference type="PANTHER" id="PTHR12143:SF27">
    <property type="entry name" value="ALPHA-1,2-MANNOSIDASE FAMILY PROTEIN (AFU_ORTHOLOGUE AFUA_5G10520)"/>
    <property type="match status" value="1"/>
</dbReference>
<dbReference type="InterPro" id="IPR012939">
    <property type="entry name" value="Glyco_hydro_92"/>
</dbReference>
<gene>
    <name evidence="3" type="ORF">CTA1_626</name>
</gene>
<dbReference type="GO" id="GO:0030246">
    <property type="term" value="F:carbohydrate binding"/>
    <property type="evidence" value="ECO:0007669"/>
    <property type="project" value="InterPro"/>
</dbReference>
<dbReference type="Gene3D" id="1.20.1050.60">
    <property type="entry name" value="alpha-1,2-mannosidase"/>
    <property type="match status" value="1"/>
</dbReference>
<feature type="domain" description="Glycosyl hydrolase family 92" evidence="1">
    <location>
        <begin position="387"/>
        <end position="869"/>
    </location>
</feature>
<proteinExistence type="predicted"/>
<reference evidence="3 4" key="1">
    <citation type="journal article" date="2019" name="PLoS ONE">
        <title>Comparative genome analysis indicates high evolutionary potential of pathogenicity genes in Colletotrichum tanaceti.</title>
        <authorList>
            <person name="Lelwala R.V."/>
            <person name="Korhonen P.K."/>
            <person name="Young N.D."/>
            <person name="Scott J.B."/>
            <person name="Ades P.A."/>
            <person name="Gasser R.B."/>
            <person name="Taylor P.W.J."/>
        </authorList>
    </citation>
    <scope>NUCLEOTIDE SEQUENCE [LARGE SCALE GENOMIC DNA]</scope>
    <source>
        <strain evidence="3">BRIP57314</strain>
    </source>
</reference>
<sequence length="887" mass="97893">MRGKWIGDFQGCVDHKKPIRRFGSTLPAKQSRINSKEDDRTKIDRATSVFLHIRLSGQTTGTPPPPPPGMVIKFVAGVSAVLAGLSGVTEARDYTPYVDPFLGTEGPTSGSSYQGGNVFPGPTLPFGAVKVGIDTSRWDTRYQANAGYTVEGNVTGISMLHVSGTGGAPTYGLIPQMPLTTLEGVNLLDNLTYMQPRVGHDVAEVGYYKTELKNGIKAEMSASMHAGIIKYQFPTEGGRHILIDLSHYLPTRGKESQWYSNGQLEHGEDGSWYSGYGVYREGWALGKFQSLAYRCRGLTLPGGDFKVYFCGHFDSAPEDAALFSGIYTDPYWPNATDVKPFFNNATSIRGGVEGYQYAKRIGGLFSFPSNVSTLTSKVGVSWISADKACQFIRDEIPHWDLNQTVTEAKTRWNDEVFSKIDVKTQNETQLEMFYTGLYHAHLMPSDRTGENPHWTSKEPYYDDFYTLWDTFRCTHALISLILPSRQVDMIRAMIDIWRHERFLPEGRSHNHNGRVQGGSNSDNVLADAYVKKLDARGLINWADGYAAVRTNAEVQPYNNFDFNDPTGSTKEGRGALDDWKKYGYVSVNYGRSVSKTVEYSLNDFAVSQIAKGEAPDQAATYLNRSAGWQKIWVKDAAALNFTGFLAPLQANGSVLAGYSPLECGECNWQAISYEGTPWEYSFTAPHDMSTLIALMGGPDDFERRLDTSFVPGLAEQDQGNNGIGSMIYNPGNEPSFMTPFLYNYVGRRQWKSVMRSTAVVDEYYHAGASGIPGNDDAGSMSSWLVWNMLGLYPVVTQPVYLVLSPRFGDISIRLGEAGGTLRVTAAGLEQGHYVQSLKVNGKAWDKSWATHEDLLGPNNEGGLLEFVLGPQPQEWDSGELPPSPGAL</sequence>
<dbReference type="GO" id="GO:0000224">
    <property type="term" value="F:peptide-N4-(N-acetyl-beta-glucosaminyl)asparagine amidase activity"/>
    <property type="evidence" value="ECO:0007669"/>
    <property type="project" value="TreeGrafter"/>
</dbReference>
<dbReference type="PANTHER" id="PTHR12143">
    <property type="entry name" value="PEPTIDE N-GLYCANASE PNGASE -RELATED"/>
    <property type="match status" value="1"/>
</dbReference>
<dbReference type="InterPro" id="IPR050883">
    <property type="entry name" value="PNGase"/>
</dbReference>
<dbReference type="InterPro" id="IPR005887">
    <property type="entry name" value="GH92_a_mannosidase_put"/>
</dbReference>
<dbReference type="NCBIfam" id="TIGR01180">
    <property type="entry name" value="aman2_put"/>
    <property type="match status" value="1"/>
</dbReference>
<dbReference type="GO" id="GO:0006516">
    <property type="term" value="P:glycoprotein catabolic process"/>
    <property type="evidence" value="ECO:0007669"/>
    <property type="project" value="TreeGrafter"/>
</dbReference>
<dbReference type="AlphaFoldDB" id="A0A4U6XSP7"/>
<dbReference type="Gene3D" id="1.20.1610.10">
    <property type="entry name" value="alpha-1,2-mannosidases domains"/>
    <property type="match status" value="1"/>
</dbReference>
<feature type="domain" description="Glycosyl hydrolase family 92 N-terminal" evidence="2">
    <location>
        <begin position="97"/>
        <end position="381"/>
    </location>
</feature>
<evidence type="ECO:0000259" key="1">
    <source>
        <dbReference type="Pfam" id="PF07971"/>
    </source>
</evidence>
<evidence type="ECO:0000259" key="2">
    <source>
        <dbReference type="Pfam" id="PF17678"/>
    </source>
</evidence>
<dbReference type="GO" id="GO:0005829">
    <property type="term" value="C:cytosol"/>
    <property type="evidence" value="ECO:0007669"/>
    <property type="project" value="TreeGrafter"/>
</dbReference>
<evidence type="ECO:0000313" key="3">
    <source>
        <dbReference type="EMBL" id="TKW58924.1"/>
    </source>
</evidence>
<dbReference type="FunFam" id="3.30.2080.10:FF:000001">
    <property type="entry name" value="Alpha-1,2-mannosidase subfamily"/>
    <property type="match status" value="1"/>
</dbReference>
<dbReference type="InterPro" id="IPR014718">
    <property type="entry name" value="GH-type_carb-bd"/>
</dbReference>
<organism evidence="3 4">
    <name type="scientific">Colletotrichum tanaceti</name>
    <dbReference type="NCBI Taxonomy" id="1306861"/>
    <lineage>
        <taxon>Eukaryota</taxon>
        <taxon>Fungi</taxon>
        <taxon>Dikarya</taxon>
        <taxon>Ascomycota</taxon>
        <taxon>Pezizomycotina</taxon>
        <taxon>Sordariomycetes</taxon>
        <taxon>Hypocreomycetidae</taxon>
        <taxon>Glomerellales</taxon>
        <taxon>Glomerellaceae</taxon>
        <taxon>Colletotrichum</taxon>
        <taxon>Colletotrichum destructivum species complex</taxon>
    </lineage>
</organism>
<protein>
    <submittedName>
        <fullName evidence="3">Putative secreted glycosidase</fullName>
    </submittedName>
</protein>
<dbReference type="Gene3D" id="3.30.2080.10">
    <property type="entry name" value="GH92 mannosidase domain"/>
    <property type="match status" value="1"/>
</dbReference>
<dbReference type="InterPro" id="IPR008928">
    <property type="entry name" value="6-hairpin_glycosidase_sf"/>
</dbReference>
<dbReference type="Pfam" id="PF17678">
    <property type="entry name" value="Glyco_hydro_92N"/>
    <property type="match status" value="1"/>
</dbReference>
<dbReference type="EMBL" id="PJEX01000017">
    <property type="protein sequence ID" value="TKW58924.1"/>
    <property type="molecule type" value="Genomic_DNA"/>
</dbReference>
<dbReference type="Proteomes" id="UP000310108">
    <property type="component" value="Unassembled WGS sequence"/>
</dbReference>
<keyword evidence="4" id="KW-1185">Reference proteome</keyword>
<accession>A0A4U6XSP7</accession>
<keyword evidence="3" id="KW-0326">Glycosidase</keyword>
<dbReference type="InterPro" id="IPR041371">
    <property type="entry name" value="GH92_N"/>
</dbReference>
<dbReference type="GO" id="GO:0005634">
    <property type="term" value="C:nucleus"/>
    <property type="evidence" value="ECO:0007669"/>
    <property type="project" value="TreeGrafter"/>
</dbReference>
<evidence type="ECO:0000313" key="4">
    <source>
        <dbReference type="Proteomes" id="UP000310108"/>
    </source>
</evidence>
<dbReference type="SUPFAM" id="SSF48208">
    <property type="entry name" value="Six-hairpin glycosidases"/>
    <property type="match status" value="1"/>
</dbReference>
<keyword evidence="3" id="KW-0378">Hydrolase</keyword>
<dbReference type="Gene3D" id="2.70.98.10">
    <property type="match status" value="1"/>
</dbReference>
<dbReference type="FunFam" id="1.20.1050.60:FF:000002">
    <property type="entry name" value="Glycosyl hydrolase family 92"/>
    <property type="match status" value="1"/>
</dbReference>
<dbReference type="GO" id="GO:0005975">
    <property type="term" value="P:carbohydrate metabolic process"/>
    <property type="evidence" value="ECO:0007669"/>
    <property type="project" value="InterPro"/>
</dbReference>